<dbReference type="PANTHER" id="PTHR11011:SF61">
    <property type="entry name" value="FATTY ACYL-COA REDUCTASE"/>
    <property type="match status" value="1"/>
</dbReference>
<name>A0A1B0DPP4_PHLPP</name>
<keyword evidence="6 10" id="KW-1133">Transmembrane helix</keyword>
<feature type="domain" description="Thioester reductase (TE)" evidence="12">
    <location>
        <begin position="17"/>
        <end position="289"/>
    </location>
</feature>
<keyword evidence="5 10" id="KW-0521">NADP</keyword>
<dbReference type="InterPro" id="IPR033640">
    <property type="entry name" value="FAR_C"/>
</dbReference>
<dbReference type="GO" id="GO:0080019">
    <property type="term" value="F:alcohol-forming very long-chain fatty acyl-CoA reductase activity"/>
    <property type="evidence" value="ECO:0007669"/>
    <property type="project" value="InterPro"/>
</dbReference>
<dbReference type="SUPFAM" id="SSF51735">
    <property type="entry name" value="NAD(P)-binding Rossmann-fold domains"/>
    <property type="match status" value="1"/>
</dbReference>
<keyword evidence="10" id="KW-0560">Oxidoreductase</keyword>
<keyword evidence="3 10" id="KW-0444">Lipid biosynthesis</keyword>
<dbReference type="Proteomes" id="UP000092462">
    <property type="component" value="Unassembled WGS sequence"/>
</dbReference>
<dbReference type="VEuPathDB" id="VectorBase:PPAI010480"/>
<comment type="similarity">
    <text evidence="2 10">Belongs to the fatty acyl-CoA reductase family.</text>
</comment>
<dbReference type="Pfam" id="PF03015">
    <property type="entry name" value="Sterile"/>
    <property type="match status" value="1"/>
</dbReference>
<dbReference type="PANTHER" id="PTHR11011">
    <property type="entry name" value="MALE STERILITY PROTEIN 2-RELATED"/>
    <property type="match status" value="1"/>
</dbReference>
<dbReference type="Gene3D" id="3.40.50.720">
    <property type="entry name" value="NAD(P)-binding Rossmann-like Domain"/>
    <property type="match status" value="1"/>
</dbReference>
<reference evidence="13" key="1">
    <citation type="submission" date="2022-08" db="UniProtKB">
        <authorList>
            <consortium name="EnsemblMetazoa"/>
        </authorList>
    </citation>
    <scope>IDENTIFICATION</scope>
    <source>
        <strain evidence="13">Israel</strain>
    </source>
</reference>
<proteinExistence type="inferred from homology"/>
<evidence type="ECO:0000259" key="12">
    <source>
        <dbReference type="Pfam" id="PF07993"/>
    </source>
</evidence>
<dbReference type="EMBL" id="AJVK01008207">
    <property type="status" value="NOT_ANNOTATED_CDS"/>
    <property type="molecule type" value="Genomic_DNA"/>
</dbReference>
<evidence type="ECO:0000313" key="13">
    <source>
        <dbReference type="EnsemblMetazoa" id="PPAI010480-PA"/>
    </source>
</evidence>
<dbReference type="InterPro" id="IPR013120">
    <property type="entry name" value="FAR_NAD-bd"/>
</dbReference>
<comment type="function">
    <text evidence="10">Catalyzes the reduction of fatty acyl-CoA to fatty alcohols.</text>
</comment>
<dbReference type="Pfam" id="PF07993">
    <property type="entry name" value="NAD_binding_4"/>
    <property type="match status" value="1"/>
</dbReference>
<dbReference type="CDD" id="cd05236">
    <property type="entry name" value="FAR-N_SDR_e"/>
    <property type="match status" value="1"/>
</dbReference>
<evidence type="ECO:0000256" key="2">
    <source>
        <dbReference type="ARBA" id="ARBA00005928"/>
    </source>
</evidence>
<keyword evidence="7 10" id="KW-0443">Lipid metabolism</keyword>
<evidence type="ECO:0000256" key="7">
    <source>
        <dbReference type="ARBA" id="ARBA00023098"/>
    </source>
</evidence>
<dbReference type="CDD" id="cd09071">
    <property type="entry name" value="FAR_C"/>
    <property type="match status" value="1"/>
</dbReference>
<evidence type="ECO:0000259" key="11">
    <source>
        <dbReference type="Pfam" id="PF03015"/>
    </source>
</evidence>
<dbReference type="EMBL" id="AJVK01008208">
    <property type="status" value="NOT_ANNOTATED_CDS"/>
    <property type="molecule type" value="Genomic_DNA"/>
</dbReference>
<feature type="transmembrane region" description="Helical" evidence="10">
    <location>
        <begin position="368"/>
        <end position="387"/>
    </location>
</feature>
<protein>
    <recommendedName>
        <fullName evidence="10">Fatty acyl-CoA reductase</fullName>
        <ecNumber evidence="10">1.2.1.84</ecNumber>
    </recommendedName>
</protein>
<dbReference type="InterPro" id="IPR026055">
    <property type="entry name" value="FAR"/>
</dbReference>
<keyword evidence="8 10" id="KW-0472">Membrane</keyword>
<evidence type="ECO:0000256" key="9">
    <source>
        <dbReference type="ARBA" id="ARBA00052530"/>
    </source>
</evidence>
<evidence type="ECO:0000256" key="6">
    <source>
        <dbReference type="ARBA" id="ARBA00022989"/>
    </source>
</evidence>
<dbReference type="EnsemblMetazoa" id="PPAI010480-RA">
    <property type="protein sequence ID" value="PPAI010480-PA"/>
    <property type="gene ID" value="PPAI010480"/>
</dbReference>
<dbReference type="VEuPathDB" id="VectorBase:PPAPM1_008378"/>
<dbReference type="EMBL" id="AJVK01008206">
    <property type="status" value="NOT_ANNOTATED_CDS"/>
    <property type="molecule type" value="Genomic_DNA"/>
</dbReference>
<dbReference type="GO" id="GO:0102965">
    <property type="term" value="F:alcohol-forming long-chain fatty acyl-CoA reductase activity"/>
    <property type="evidence" value="ECO:0007669"/>
    <property type="project" value="UniProtKB-EC"/>
</dbReference>
<evidence type="ECO:0000313" key="14">
    <source>
        <dbReference type="Proteomes" id="UP000092462"/>
    </source>
</evidence>
<evidence type="ECO:0000256" key="10">
    <source>
        <dbReference type="RuleBase" id="RU363097"/>
    </source>
</evidence>
<evidence type="ECO:0000256" key="8">
    <source>
        <dbReference type="ARBA" id="ARBA00023136"/>
    </source>
</evidence>
<comment type="subcellular location">
    <subcellularLocation>
        <location evidence="1">Membrane</location>
        <topology evidence="1">Multi-pass membrane protein</topology>
    </subcellularLocation>
</comment>
<dbReference type="InterPro" id="IPR036291">
    <property type="entry name" value="NAD(P)-bd_dom_sf"/>
</dbReference>
<organism evidence="13 14">
    <name type="scientific">Phlebotomus papatasi</name>
    <name type="common">Sandfly</name>
    <dbReference type="NCBI Taxonomy" id="29031"/>
    <lineage>
        <taxon>Eukaryota</taxon>
        <taxon>Metazoa</taxon>
        <taxon>Ecdysozoa</taxon>
        <taxon>Arthropoda</taxon>
        <taxon>Hexapoda</taxon>
        <taxon>Insecta</taxon>
        <taxon>Pterygota</taxon>
        <taxon>Neoptera</taxon>
        <taxon>Endopterygota</taxon>
        <taxon>Diptera</taxon>
        <taxon>Nematocera</taxon>
        <taxon>Psychodoidea</taxon>
        <taxon>Psychodidae</taxon>
        <taxon>Phlebotomus</taxon>
        <taxon>Phlebotomus</taxon>
    </lineage>
</organism>
<feature type="domain" description="Fatty acyl-CoA reductase C-terminal" evidence="11">
    <location>
        <begin position="370"/>
        <end position="462"/>
    </location>
</feature>
<dbReference type="GO" id="GO:0016020">
    <property type="term" value="C:membrane"/>
    <property type="evidence" value="ECO:0007669"/>
    <property type="project" value="UniProtKB-SubCell"/>
</dbReference>
<accession>A0A1B0DPP4</accession>
<evidence type="ECO:0000256" key="3">
    <source>
        <dbReference type="ARBA" id="ARBA00022516"/>
    </source>
</evidence>
<evidence type="ECO:0000256" key="4">
    <source>
        <dbReference type="ARBA" id="ARBA00022692"/>
    </source>
</evidence>
<feature type="transmembrane region" description="Helical" evidence="10">
    <location>
        <begin position="483"/>
        <end position="501"/>
    </location>
</feature>
<evidence type="ECO:0000256" key="5">
    <source>
        <dbReference type="ARBA" id="ARBA00022857"/>
    </source>
</evidence>
<dbReference type="AlphaFoldDB" id="A0A1B0DPP4"/>
<sequence length="520" mass="59862">MEVDRVAKTFVDRSIFITGGSGFLGKVLIEKLLRVCPDVKKIYLLMRTKKGKDPKQRLFDMFSNILFDGLKATHGLDNLMNKFQVIGGDVTLPDMGISPEDRQILIEEVSIIYHCAATIRFDETLKKAVLLNTRGTKMMIKLAKECKQLAMLCHVSTAYCHLHEKHLLEKPYEPPANPHKIIKCVEWLDESVVDAMTDKILGSLPNTYAFTKALGEGLVVETMDELPSVILRPSIVIPIYRDPLPGWTDNINGPTGLLIGAGKGVIRTMYCDSDGYGDYLPVDIAVNCMLLATWNFIENKSVTISQFCSDRSRRIYNVTSSAEIKVSWNQVIEMGREIVTKKIPLNGVLWYPGGSMKNNRLYHNFCMIFYHFLPAIVLDALLFCLGYKPVMIRVHKRILKGFQVFEYYANNQWDFDNSNVQYLRTVINSREKAMYKIDAEDLDMMAYFENCIKAARIYILNEKEETLPAARRHMRIMWWVDKICKHIIMGILLYYVARYFYYMIYEEEFSLNIVEQAIEA</sequence>
<dbReference type="FunFam" id="3.40.50.720:FF:000143">
    <property type="entry name" value="Fatty acyl-CoA reductase"/>
    <property type="match status" value="1"/>
</dbReference>
<keyword evidence="14" id="KW-1185">Reference proteome</keyword>
<keyword evidence="4 10" id="KW-0812">Transmembrane</keyword>
<evidence type="ECO:0000256" key="1">
    <source>
        <dbReference type="ARBA" id="ARBA00004141"/>
    </source>
</evidence>
<dbReference type="EMBL" id="AJVK01008205">
    <property type="status" value="NOT_ANNOTATED_CDS"/>
    <property type="molecule type" value="Genomic_DNA"/>
</dbReference>
<dbReference type="GO" id="GO:0035336">
    <property type="term" value="P:long-chain fatty-acyl-CoA metabolic process"/>
    <property type="evidence" value="ECO:0007669"/>
    <property type="project" value="TreeGrafter"/>
</dbReference>
<dbReference type="GO" id="GO:0005777">
    <property type="term" value="C:peroxisome"/>
    <property type="evidence" value="ECO:0007669"/>
    <property type="project" value="TreeGrafter"/>
</dbReference>
<dbReference type="EC" id="1.2.1.84" evidence="10"/>
<comment type="catalytic activity">
    <reaction evidence="9 10">
        <text>a long-chain fatty acyl-CoA + 2 NADPH + 2 H(+) = a long-chain primary fatty alcohol + 2 NADP(+) + CoA</text>
        <dbReference type="Rhea" id="RHEA:52716"/>
        <dbReference type="ChEBI" id="CHEBI:15378"/>
        <dbReference type="ChEBI" id="CHEBI:57287"/>
        <dbReference type="ChEBI" id="CHEBI:57783"/>
        <dbReference type="ChEBI" id="CHEBI:58349"/>
        <dbReference type="ChEBI" id="CHEBI:77396"/>
        <dbReference type="ChEBI" id="CHEBI:83139"/>
        <dbReference type="EC" id="1.2.1.84"/>
    </reaction>
</comment>